<dbReference type="SUPFAM" id="SSF103473">
    <property type="entry name" value="MFS general substrate transporter"/>
    <property type="match status" value="1"/>
</dbReference>
<organism evidence="7 8">
    <name type="scientific">Herbihabitans rhizosphaerae</name>
    <dbReference type="NCBI Taxonomy" id="1872711"/>
    <lineage>
        <taxon>Bacteria</taxon>
        <taxon>Bacillati</taxon>
        <taxon>Actinomycetota</taxon>
        <taxon>Actinomycetes</taxon>
        <taxon>Pseudonocardiales</taxon>
        <taxon>Pseudonocardiaceae</taxon>
        <taxon>Herbihabitans</taxon>
    </lineage>
</organism>
<dbReference type="InterPro" id="IPR036259">
    <property type="entry name" value="MFS_trans_sf"/>
</dbReference>
<keyword evidence="8" id="KW-1185">Reference proteome</keyword>
<keyword evidence="2 5" id="KW-0812">Transmembrane</keyword>
<dbReference type="Gene3D" id="1.20.1250.20">
    <property type="entry name" value="MFS general substrate transporter like domains"/>
    <property type="match status" value="1"/>
</dbReference>
<feature type="transmembrane region" description="Helical" evidence="5">
    <location>
        <begin position="244"/>
        <end position="261"/>
    </location>
</feature>
<evidence type="ECO:0000256" key="4">
    <source>
        <dbReference type="ARBA" id="ARBA00023136"/>
    </source>
</evidence>
<reference evidence="7 8" key="1">
    <citation type="submission" date="2019-02" db="EMBL/GenBank/DDBJ databases">
        <title>Genomic Encyclopedia of Type Strains, Phase IV (KMG-IV): sequencing the most valuable type-strain genomes for metagenomic binning, comparative biology and taxonomic classification.</title>
        <authorList>
            <person name="Goeker M."/>
        </authorList>
    </citation>
    <scope>NUCLEOTIDE SEQUENCE [LARGE SCALE GENOMIC DNA]</scope>
    <source>
        <strain evidence="7 8">DSM 101727</strain>
    </source>
</reference>
<dbReference type="Proteomes" id="UP000294257">
    <property type="component" value="Unassembled WGS sequence"/>
</dbReference>
<proteinExistence type="predicted"/>
<dbReference type="GO" id="GO:0022857">
    <property type="term" value="F:transmembrane transporter activity"/>
    <property type="evidence" value="ECO:0007669"/>
    <property type="project" value="InterPro"/>
</dbReference>
<dbReference type="PANTHER" id="PTHR42718:SF39">
    <property type="entry name" value="ACTINORHODIN TRANSPORTER-RELATED"/>
    <property type="match status" value="1"/>
</dbReference>
<feature type="transmembrane region" description="Helical" evidence="5">
    <location>
        <begin position="91"/>
        <end position="109"/>
    </location>
</feature>
<comment type="caution">
    <text evidence="7">The sequence shown here is derived from an EMBL/GenBank/DDBJ whole genome shotgun (WGS) entry which is preliminary data.</text>
</comment>
<dbReference type="InterPro" id="IPR011701">
    <property type="entry name" value="MFS"/>
</dbReference>
<feature type="transmembrane region" description="Helical" evidence="5">
    <location>
        <begin position="489"/>
        <end position="508"/>
    </location>
</feature>
<feature type="transmembrane region" description="Helical" evidence="5">
    <location>
        <begin position="53"/>
        <end position="79"/>
    </location>
</feature>
<dbReference type="GO" id="GO:0005886">
    <property type="term" value="C:plasma membrane"/>
    <property type="evidence" value="ECO:0007669"/>
    <property type="project" value="UniProtKB-SubCell"/>
</dbReference>
<dbReference type="Gene3D" id="1.20.1720.10">
    <property type="entry name" value="Multidrug resistance protein D"/>
    <property type="match status" value="1"/>
</dbReference>
<dbReference type="Pfam" id="PF07690">
    <property type="entry name" value="MFS_1"/>
    <property type="match status" value="1"/>
</dbReference>
<evidence type="ECO:0000256" key="5">
    <source>
        <dbReference type="SAM" id="Phobius"/>
    </source>
</evidence>
<keyword evidence="4 5" id="KW-0472">Membrane</keyword>
<dbReference type="CDD" id="cd17321">
    <property type="entry name" value="MFS_MMR_MDR_like"/>
    <property type="match status" value="1"/>
</dbReference>
<dbReference type="PROSITE" id="PS50850">
    <property type="entry name" value="MFS"/>
    <property type="match status" value="1"/>
</dbReference>
<evidence type="ECO:0000313" key="8">
    <source>
        <dbReference type="Proteomes" id="UP000294257"/>
    </source>
</evidence>
<evidence type="ECO:0000256" key="3">
    <source>
        <dbReference type="ARBA" id="ARBA00022989"/>
    </source>
</evidence>
<evidence type="ECO:0000313" key="7">
    <source>
        <dbReference type="EMBL" id="RZS34471.1"/>
    </source>
</evidence>
<feature type="transmembrane region" description="Helical" evidence="5">
    <location>
        <begin position="179"/>
        <end position="200"/>
    </location>
</feature>
<comment type="subcellular location">
    <subcellularLocation>
        <location evidence="1">Cell membrane</location>
        <topology evidence="1">Multi-pass membrane protein</topology>
    </subcellularLocation>
</comment>
<dbReference type="PANTHER" id="PTHR42718">
    <property type="entry name" value="MAJOR FACILITATOR SUPERFAMILY MULTIDRUG TRANSPORTER MFSC"/>
    <property type="match status" value="1"/>
</dbReference>
<protein>
    <submittedName>
        <fullName evidence="7">EmrB/QacA subfamily drug resistance transporter</fullName>
    </submittedName>
</protein>
<evidence type="ECO:0000259" key="6">
    <source>
        <dbReference type="PROSITE" id="PS50850"/>
    </source>
</evidence>
<feature type="transmembrane region" description="Helical" evidence="5">
    <location>
        <begin position="355"/>
        <end position="373"/>
    </location>
</feature>
<feature type="transmembrane region" description="Helical" evidence="5">
    <location>
        <begin position="411"/>
        <end position="434"/>
    </location>
</feature>
<feature type="transmembrane region" description="Helical" evidence="5">
    <location>
        <begin position="380"/>
        <end position="399"/>
    </location>
</feature>
<feature type="transmembrane region" description="Helical" evidence="5">
    <location>
        <begin position="146"/>
        <end position="167"/>
    </location>
</feature>
<dbReference type="EMBL" id="SGWQ01000009">
    <property type="protein sequence ID" value="RZS34471.1"/>
    <property type="molecule type" value="Genomic_DNA"/>
</dbReference>
<feature type="transmembrane region" description="Helical" evidence="5">
    <location>
        <begin position="455"/>
        <end position="477"/>
    </location>
</feature>
<feature type="transmembrane region" description="Helical" evidence="5">
    <location>
        <begin position="315"/>
        <end position="343"/>
    </location>
</feature>
<feature type="domain" description="Major facilitator superfamily (MFS) profile" evidence="6">
    <location>
        <begin position="55"/>
        <end position="513"/>
    </location>
</feature>
<keyword evidence="3 5" id="KW-1133">Transmembrane helix</keyword>
<dbReference type="AlphaFoldDB" id="A0A4Q7KHT8"/>
<evidence type="ECO:0000256" key="2">
    <source>
        <dbReference type="ARBA" id="ARBA00022692"/>
    </source>
</evidence>
<feature type="transmembrane region" description="Helical" evidence="5">
    <location>
        <begin position="121"/>
        <end position="140"/>
    </location>
</feature>
<feature type="transmembrane region" description="Helical" evidence="5">
    <location>
        <begin position="212"/>
        <end position="232"/>
    </location>
</feature>
<accession>A0A4Q7KHT8</accession>
<dbReference type="InterPro" id="IPR020846">
    <property type="entry name" value="MFS_dom"/>
</dbReference>
<name>A0A4Q7KHT8_9PSEU</name>
<evidence type="ECO:0000256" key="1">
    <source>
        <dbReference type="ARBA" id="ARBA00004651"/>
    </source>
</evidence>
<sequence length="516" mass="53110">MKRSVLLESESNIPFRFMEDPMTATLDAPAASPVITPDAAPEQVQPAPHPRRWLGLFAILSADLLNLLDSTVGTIAAPAIRADLGGSTSTLQWIAAGYTLAMAVGLLVGGRLGDMYGRKRMMVVGVIGFLASSLLCGLSASPEMLLVSRVLQGGFGAVMVPQSFGLIRELFGREVGKAFAALGPVIGLATVLGPVVAGLLVDADLFGAGWRMIFLINLPLGAFALYVGGRVLPSSEPVARGERLDVKGALLAAAGMFLLVYPLTQGHELGWPAWSFVMLAGSVAVLGGFVVNQARRNRGGRPALVRLSVFAKRSFSSGVAFVVAFFGVITGFSLAVGLFLQLGLGYSPLQASLTMAPWAVGAFIGSALSATALAGLGRRILHLGLALMGVGLGGLLLVFSLASDAVGTGHLIAPLAVFGFGMGMIFVPLFDIIVGDLDDAEVGSASGLLTSVEQLGASLGIAVLGTVFFTVVGVPGVSGVARFVDAAEVITVIAIGLTAVTFALGFLLPRTARQAH</sequence>
<feature type="transmembrane region" description="Helical" evidence="5">
    <location>
        <begin position="273"/>
        <end position="294"/>
    </location>
</feature>
<gene>
    <name evidence="7" type="ORF">EV193_109262</name>
</gene>